<protein>
    <submittedName>
        <fullName evidence="1">Uncharacterized protein</fullName>
    </submittedName>
</protein>
<keyword evidence="2" id="KW-1185">Reference proteome</keyword>
<dbReference type="AlphaFoldDB" id="A0AAD1U7X7"/>
<organism evidence="1 2">
    <name type="scientific">Euplotes crassus</name>
    <dbReference type="NCBI Taxonomy" id="5936"/>
    <lineage>
        <taxon>Eukaryota</taxon>
        <taxon>Sar</taxon>
        <taxon>Alveolata</taxon>
        <taxon>Ciliophora</taxon>
        <taxon>Intramacronucleata</taxon>
        <taxon>Spirotrichea</taxon>
        <taxon>Hypotrichia</taxon>
        <taxon>Euplotida</taxon>
        <taxon>Euplotidae</taxon>
        <taxon>Moneuplotes</taxon>
    </lineage>
</organism>
<name>A0AAD1U7X7_EUPCR</name>
<comment type="caution">
    <text evidence="1">The sequence shown here is derived from an EMBL/GenBank/DDBJ whole genome shotgun (WGS) entry which is preliminary data.</text>
</comment>
<dbReference type="Proteomes" id="UP001295684">
    <property type="component" value="Unassembled WGS sequence"/>
</dbReference>
<evidence type="ECO:0000313" key="1">
    <source>
        <dbReference type="EMBL" id="CAI2361826.1"/>
    </source>
</evidence>
<reference evidence="1" key="1">
    <citation type="submission" date="2023-07" db="EMBL/GenBank/DDBJ databases">
        <authorList>
            <consortium name="AG Swart"/>
            <person name="Singh M."/>
            <person name="Singh A."/>
            <person name="Seah K."/>
            <person name="Emmerich C."/>
        </authorList>
    </citation>
    <scope>NUCLEOTIDE SEQUENCE</scope>
    <source>
        <strain evidence="1">DP1</strain>
    </source>
</reference>
<sequence length="61" mass="7031">MIIKINEVFRTLRRIFRISQTAVHHNIMDVSSQDSVAILVKQSRGNFLIIFMSILKIVGEC</sequence>
<accession>A0AAD1U7X7</accession>
<gene>
    <name evidence="1" type="ORF">ECRASSUSDP1_LOCUS3139</name>
</gene>
<proteinExistence type="predicted"/>
<dbReference type="EMBL" id="CAMPGE010003006">
    <property type="protein sequence ID" value="CAI2361826.1"/>
    <property type="molecule type" value="Genomic_DNA"/>
</dbReference>
<evidence type="ECO:0000313" key="2">
    <source>
        <dbReference type="Proteomes" id="UP001295684"/>
    </source>
</evidence>